<dbReference type="SUPFAM" id="SSF51338">
    <property type="entry name" value="Composite domain of metallo-dependent hydrolases"/>
    <property type="match status" value="1"/>
</dbReference>
<dbReference type="InterPro" id="IPR032466">
    <property type="entry name" value="Metal_Hydrolase"/>
</dbReference>
<dbReference type="CDD" id="cd01317">
    <property type="entry name" value="DHOase_IIa"/>
    <property type="match status" value="1"/>
</dbReference>
<reference evidence="6" key="1">
    <citation type="journal article" date="2015" name="Res. Microbiol.">
        <title>New FeFe-hydrogenase genes identified in a metagenomic fosmid library from a municipal wastewater treatment plant as revealed by high-throughput sequencing.</title>
        <authorList>
            <person name="Tomazetto G."/>
            <person name="Wibberg D."/>
            <person name="Schluter A."/>
            <person name="Oliveira V.M."/>
        </authorList>
    </citation>
    <scope>NUCLEOTIDE SEQUENCE</scope>
    <source>
        <plasmid evidence="6">fosmid 1D</plasmid>
    </source>
</reference>
<accession>A0A0A8KWP8</accession>
<keyword evidence="4" id="KW-0665">Pyrimidine biosynthesis</keyword>
<dbReference type="AlphaFoldDB" id="A0A0A8KWP8"/>
<dbReference type="GO" id="GO:0004038">
    <property type="term" value="F:allantoinase activity"/>
    <property type="evidence" value="ECO:0007669"/>
    <property type="project" value="TreeGrafter"/>
</dbReference>
<evidence type="ECO:0000256" key="3">
    <source>
        <dbReference type="ARBA" id="ARBA00022801"/>
    </source>
</evidence>
<evidence type="ECO:0000256" key="2">
    <source>
        <dbReference type="ARBA" id="ARBA00022723"/>
    </source>
</evidence>
<evidence type="ECO:0000313" key="6">
    <source>
        <dbReference type="EMBL" id="CDL65347.1"/>
    </source>
</evidence>
<keyword evidence="2" id="KW-0479">Metal-binding</keyword>
<dbReference type="InterPro" id="IPR004722">
    <property type="entry name" value="DHOase"/>
</dbReference>
<dbReference type="InterPro" id="IPR024403">
    <property type="entry name" value="DHOase_cat"/>
</dbReference>
<dbReference type="GO" id="GO:0006221">
    <property type="term" value="P:pyrimidine nucleotide biosynthetic process"/>
    <property type="evidence" value="ECO:0007669"/>
    <property type="project" value="UniProtKB-KW"/>
</dbReference>
<dbReference type="Gene3D" id="3.20.20.140">
    <property type="entry name" value="Metal-dependent hydrolases"/>
    <property type="match status" value="1"/>
</dbReference>
<dbReference type="Pfam" id="PF12890">
    <property type="entry name" value="DHOase"/>
    <property type="match status" value="1"/>
</dbReference>
<geneLocation type="plasmid" evidence="6">
    <name>fosmid 1D</name>
</geneLocation>
<dbReference type="EC" id="3.5.2.3" evidence="6"/>
<name>A0A0A8KWP8_9ZZZZ</name>
<sequence>MEQKKNKLMIKGARVVDPGAGVDGVRDVIIDADTISEVSEPDKHGVFENCDVIDANGLLLTPGLVDVHVHLREPGYEWKETVASGCAAAVAGGFTSICCMPNTNPINDTAQVTRYIIDKASEANLCRVYPLGSITLEQKGEALSPMLELKEAGVIGFSDDGQPVNCSNVMRKAMEYSLMLDTVLALHEEDKSLSAGFMMHEGIESLRLGLRGMPGAAEDVMIARDIELARLTGARVHFCHVSTARAVTLIRRAKEDGIKVSAEVTPHNFSLTDKAIADYDPMYKMNPPLRTQTDVDAVLNGLQDGVIDCIATDHAPHEADSKSKEFEFCANGIIGLQTALPLTLKKVQEGKLTLQRAIDALAVQPRACFKMPSISIKKGSPADLVLIDPQRRFVLDDKSNRSKSKNSPFLKQELFGMAVKTIVGGRVVFSA</sequence>
<dbReference type="NCBIfam" id="TIGR00857">
    <property type="entry name" value="pyrC_multi"/>
    <property type="match status" value="1"/>
</dbReference>
<dbReference type="Gene3D" id="2.30.40.10">
    <property type="entry name" value="Urease, subunit C, domain 1"/>
    <property type="match status" value="1"/>
</dbReference>
<dbReference type="GO" id="GO:0006145">
    <property type="term" value="P:purine nucleobase catabolic process"/>
    <property type="evidence" value="ECO:0007669"/>
    <property type="project" value="TreeGrafter"/>
</dbReference>
<dbReference type="EMBL" id="HG796236">
    <property type="protein sequence ID" value="CDL65347.1"/>
    <property type="molecule type" value="Genomic_DNA"/>
</dbReference>
<feature type="domain" description="Dihydroorotase catalytic" evidence="5">
    <location>
        <begin position="59"/>
        <end position="243"/>
    </location>
</feature>
<keyword evidence="3 6" id="KW-0378">Hydrolase</keyword>
<dbReference type="PANTHER" id="PTHR43668:SF2">
    <property type="entry name" value="ALLANTOINASE"/>
    <property type="match status" value="1"/>
</dbReference>
<gene>
    <name evidence="6" type="primary">pyrC</name>
    <name evidence="6" type="ORF">WWTP_pFosmid_1D_0014</name>
</gene>
<protein>
    <submittedName>
        <fullName evidence="6">Dihydroorotase</fullName>
        <ecNumber evidence="6">3.5.2.3</ecNumber>
    </submittedName>
</protein>
<comment type="cofactor">
    <cofactor evidence="1">
        <name>Zn(2+)</name>
        <dbReference type="ChEBI" id="CHEBI:29105"/>
    </cofactor>
</comment>
<evidence type="ECO:0000256" key="1">
    <source>
        <dbReference type="ARBA" id="ARBA00001947"/>
    </source>
</evidence>
<dbReference type="PROSITE" id="PS00482">
    <property type="entry name" value="DIHYDROOROTASE_1"/>
    <property type="match status" value="1"/>
</dbReference>
<dbReference type="GO" id="GO:0005737">
    <property type="term" value="C:cytoplasm"/>
    <property type="evidence" value="ECO:0007669"/>
    <property type="project" value="TreeGrafter"/>
</dbReference>
<dbReference type="PROSITE" id="PS00483">
    <property type="entry name" value="DIHYDROOROTASE_2"/>
    <property type="match status" value="1"/>
</dbReference>
<dbReference type="GO" id="GO:0046872">
    <property type="term" value="F:metal ion binding"/>
    <property type="evidence" value="ECO:0007669"/>
    <property type="project" value="UniProtKB-KW"/>
</dbReference>
<dbReference type="SUPFAM" id="SSF51556">
    <property type="entry name" value="Metallo-dependent hydrolases"/>
    <property type="match status" value="1"/>
</dbReference>
<dbReference type="PANTHER" id="PTHR43668">
    <property type="entry name" value="ALLANTOINASE"/>
    <property type="match status" value="1"/>
</dbReference>
<dbReference type="InterPro" id="IPR011059">
    <property type="entry name" value="Metal-dep_hydrolase_composite"/>
</dbReference>
<keyword evidence="6" id="KW-0614">Plasmid</keyword>
<organism evidence="6">
    <name type="scientific">wastewater metagenome</name>
    <dbReference type="NCBI Taxonomy" id="527639"/>
    <lineage>
        <taxon>unclassified sequences</taxon>
        <taxon>metagenomes</taxon>
        <taxon>ecological metagenomes</taxon>
    </lineage>
</organism>
<evidence type="ECO:0000259" key="5">
    <source>
        <dbReference type="Pfam" id="PF12890"/>
    </source>
</evidence>
<dbReference type="InterPro" id="IPR002195">
    <property type="entry name" value="Dihydroorotase_CS"/>
</dbReference>
<dbReference type="HAMAP" id="MF_00220_B">
    <property type="entry name" value="PyrC_classI_B"/>
    <property type="match status" value="1"/>
</dbReference>
<proteinExistence type="inferred from homology"/>
<evidence type="ECO:0000256" key="4">
    <source>
        <dbReference type="ARBA" id="ARBA00022975"/>
    </source>
</evidence>
<dbReference type="InterPro" id="IPR050138">
    <property type="entry name" value="DHOase/Allantoinase_Hydrolase"/>
</dbReference>
<dbReference type="GO" id="GO:0004151">
    <property type="term" value="F:dihydroorotase activity"/>
    <property type="evidence" value="ECO:0007669"/>
    <property type="project" value="UniProtKB-EC"/>
</dbReference>